<dbReference type="EMBL" id="BDGG01000005">
    <property type="protein sequence ID" value="GAU99158.1"/>
    <property type="molecule type" value="Genomic_DNA"/>
</dbReference>
<feature type="region of interest" description="Disordered" evidence="1">
    <location>
        <begin position="39"/>
        <end position="62"/>
    </location>
</feature>
<evidence type="ECO:0000313" key="2">
    <source>
        <dbReference type="EMBL" id="GAU99158.1"/>
    </source>
</evidence>
<proteinExistence type="predicted"/>
<evidence type="ECO:0000256" key="1">
    <source>
        <dbReference type="SAM" id="MobiDB-lite"/>
    </source>
</evidence>
<protein>
    <submittedName>
        <fullName evidence="2">Uncharacterized protein</fullName>
    </submittedName>
</protein>
<accession>A0A1D1VL00</accession>
<reference evidence="2 3" key="1">
    <citation type="journal article" date="2016" name="Nat. Commun.">
        <title>Extremotolerant tardigrade genome and improved radiotolerance of human cultured cells by tardigrade-unique protein.</title>
        <authorList>
            <person name="Hashimoto T."/>
            <person name="Horikawa D.D."/>
            <person name="Saito Y."/>
            <person name="Kuwahara H."/>
            <person name="Kozuka-Hata H."/>
            <person name="Shin-I T."/>
            <person name="Minakuchi Y."/>
            <person name="Ohishi K."/>
            <person name="Motoyama A."/>
            <person name="Aizu T."/>
            <person name="Enomoto A."/>
            <person name="Kondo K."/>
            <person name="Tanaka S."/>
            <person name="Hara Y."/>
            <person name="Koshikawa S."/>
            <person name="Sagara H."/>
            <person name="Miura T."/>
            <person name="Yokobori S."/>
            <person name="Miyagawa K."/>
            <person name="Suzuki Y."/>
            <person name="Kubo T."/>
            <person name="Oyama M."/>
            <person name="Kohara Y."/>
            <person name="Fujiyama A."/>
            <person name="Arakawa K."/>
            <person name="Katayama T."/>
            <person name="Toyoda A."/>
            <person name="Kunieda T."/>
        </authorList>
    </citation>
    <scope>NUCLEOTIDE SEQUENCE [LARGE SCALE GENOMIC DNA]</scope>
    <source>
        <strain evidence="2 3">YOKOZUNA-1</strain>
    </source>
</reference>
<sequence>MAAVRSKSCCNNIYKWKIQHTNLNIFSACNITSLQNNETNARAPKPNFIRTKVGSSKTDVSL</sequence>
<comment type="caution">
    <text evidence="2">The sequence shown here is derived from an EMBL/GenBank/DDBJ whole genome shotgun (WGS) entry which is preliminary data.</text>
</comment>
<feature type="compositionally biased region" description="Polar residues" evidence="1">
    <location>
        <begin position="53"/>
        <end position="62"/>
    </location>
</feature>
<keyword evidence="3" id="KW-1185">Reference proteome</keyword>
<name>A0A1D1VL00_RAMVA</name>
<evidence type="ECO:0000313" key="3">
    <source>
        <dbReference type="Proteomes" id="UP000186922"/>
    </source>
</evidence>
<dbReference type="AlphaFoldDB" id="A0A1D1VL00"/>
<dbReference type="PROSITE" id="PS51257">
    <property type="entry name" value="PROKAR_LIPOPROTEIN"/>
    <property type="match status" value="1"/>
</dbReference>
<organism evidence="2 3">
    <name type="scientific">Ramazzottius varieornatus</name>
    <name type="common">Water bear</name>
    <name type="synonym">Tardigrade</name>
    <dbReference type="NCBI Taxonomy" id="947166"/>
    <lineage>
        <taxon>Eukaryota</taxon>
        <taxon>Metazoa</taxon>
        <taxon>Ecdysozoa</taxon>
        <taxon>Tardigrada</taxon>
        <taxon>Eutardigrada</taxon>
        <taxon>Parachela</taxon>
        <taxon>Hypsibioidea</taxon>
        <taxon>Ramazzottiidae</taxon>
        <taxon>Ramazzottius</taxon>
    </lineage>
</organism>
<gene>
    <name evidence="2" type="primary">RvY_10197-1</name>
    <name evidence="2" type="synonym">RvY_10197.1</name>
    <name evidence="2" type="ORF">RvY_10197</name>
</gene>
<dbReference type="Proteomes" id="UP000186922">
    <property type="component" value="Unassembled WGS sequence"/>
</dbReference>